<keyword evidence="2" id="KW-1185">Reference proteome</keyword>
<gene>
    <name evidence="1" type="ORF">AAIG11_14575</name>
</gene>
<proteinExistence type="predicted"/>
<name>A0ABU9VX34_9CLOT</name>
<dbReference type="Proteomes" id="UP001407405">
    <property type="component" value="Unassembled WGS sequence"/>
</dbReference>
<evidence type="ECO:0000313" key="2">
    <source>
        <dbReference type="Proteomes" id="UP001407405"/>
    </source>
</evidence>
<reference evidence="1 2" key="1">
    <citation type="submission" date="2024-04" db="EMBL/GenBank/DDBJ databases">
        <title>Genome sequencing and metabolic network reconstruction of aminoacids and betaine degradation by Anoxynatronum sibiricum.</title>
        <authorList>
            <person name="Detkova E.N."/>
            <person name="Boltjanskaja Y.V."/>
            <person name="Mardanov A.V."/>
            <person name="Kevbrin V."/>
        </authorList>
    </citation>
    <scope>NUCLEOTIDE SEQUENCE [LARGE SCALE GENOMIC DNA]</scope>
    <source>
        <strain evidence="1 2">Z-7981</strain>
    </source>
</reference>
<comment type="caution">
    <text evidence="1">The sequence shown here is derived from an EMBL/GenBank/DDBJ whole genome shotgun (WGS) entry which is preliminary data.</text>
</comment>
<sequence length="206" mass="23661">MGIMSAELLIIVDHVKASRNTEIDMMVGLKKFIQKQQCLAKTNVTTVMFRGLIDRFKEELLMEESVFRRDADLNKQKFQLLDSIVFEIYQTHSWIQKCPGVFSPETVIVVIVTDRSLEAGIQYDQRDVQSLILKMRDQGWEFILIGVGLDVSKAGVNLGILSQDIYEYIIDQSSLTDVFSLMHFLVAAKRVKSQRIQIKRRAKNVC</sequence>
<protein>
    <recommendedName>
        <fullName evidence="3">VWFA domain-containing protein</fullName>
    </recommendedName>
</protein>
<organism evidence="1 2">
    <name type="scientific">Anoxynatronum sibiricum</name>
    <dbReference type="NCBI Taxonomy" id="210623"/>
    <lineage>
        <taxon>Bacteria</taxon>
        <taxon>Bacillati</taxon>
        <taxon>Bacillota</taxon>
        <taxon>Clostridia</taxon>
        <taxon>Eubacteriales</taxon>
        <taxon>Clostridiaceae</taxon>
        <taxon>Anoxynatronum</taxon>
    </lineage>
</organism>
<accession>A0ABU9VX34</accession>
<dbReference type="EMBL" id="JBCITM010000020">
    <property type="protein sequence ID" value="MEN1761709.1"/>
    <property type="molecule type" value="Genomic_DNA"/>
</dbReference>
<evidence type="ECO:0000313" key="1">
    <source>
        <dbReference type="EMBL" id="MEN1761709.1"/>
    </source>
</evidence>
<dbReference type="RefSeq" id="WP_343186993.1">
    <property type="nucleotide sequence ID" value="NZ_JBCITM010000020.1"/>
</dbReference>
<evidence type="ECO:0008006" key="3">
    <source>
        <dbReference type="Google" id="ProtNLM"/>
    </source>
</evidence>